<feature type="chain" id="PRO_5011515518" evidence="3">
    <location>
        <begin position="25"/>
        <end position="180"/>
    </location>
</feature>
<dbReference type="PANTHER" id="PTHR38439">
    <property type="entry name" value="AURACYANIN-B"/>
    <property type="match status" value="1"/>
</dbReference>
<keyword evidence="3" id="KW-0732">Signal</keyword>
<dbReference type="InterPro" id="IPR050845">
    <property type="entry name" value="Cu-binding_ET"/>
</dbReference>
<dbReference type="Proteomes" id="UP000199377">
    <property type="component" value="Unassembled WGS sequence"/>
</dbReference>
<dbReference type="AlphaFoldDB" id="A0A1I3GPU1"/>
<name>A0A1I3GPU1_9RHOB</name>
<evidence type="ECO:0000256" key="2">
    <source>
        <dbReference type="ARBA" id="ARBA00023008"/>
    </source>
</evidence>
<proteinExistence type="predicted"/>
<dbReference type="GO" id="GO:0005507">
    <property type="term" value="F:copper ion binding"/>
    <property type="evidence" value="ECO:0007669"/>
    <property type="project" value="InterPro"/>
</dbReference>
<dbReference type="InterPro" id="IPR008972">
    <property type="entry name" value="Cupredoxin"/>
</dbReference>
<dbReference type="STRING" id="1114924.SAMN05216258_105281"/>
<reference evidence="5 6" key="1">
    <citation type="submission" date="2016-10" db="EMBL/GenBank/DDBJ databases">
        <authorList>
            <person name="de Groot N.N."/>
        </authorList>
    </citation>
    <scope>NUCLEOTIDE SEQUENCE [LARGE SCALE GENOMIC DNA]</scope>
    <source>
        <strain evidence="5 6">CGMCC 1.11030</strain>
    </source>
</reference>
<dbReference type="PANTHER" id="PTHR38439:SF3">
    <property type="entry name" value="COPPER-RESISTANT CUPROPROTEIN COPI"/>
    <property type="match status" value="1"/>
</dbReference>
<organism evidence="5 6">
    <name type="scientific">Albimonas pacifica</name>
    <dbReference type="NCBI Taxonomy" id="1114924"/>
    <lineage>
        <taxon>Bacteria</taxon>
        <taxon>Pseudomonadati</taxon>
        <taxon>Pseudomonadota</taxon>
        <taxon>Alphaproteobacteria</taxon>
        <taxon>Rhodobacterales</taxon>
        <taxon>Paracoccaceae</taxon>
        <taxon>Albimonas</taxon>
    </lineage>
</organism>
<dbReference type="OrthoDB" id="9816061at2"/>
<evidence type="ECO:0000313" key="5">
    <source>
        <dbReference type="EMBL" id="SFI25508.1"/>
    </source>
</evidence>
<dbReference type="SUPFAM" id="SSF49503">
    <property type="entry name" value="Cupredoxins"/>
    <property type="match status" value="1"/>
</dbReference>
<accession>A0A1I3GPU1</accession>
<sequence>MTVLTSARGLAAALLLASAAPALAAGAHGGHGASPAGMAGGTPARTVEIVLDDTFYEPESVDVAPGETIRFRIRNAGALAHEFGIGTMAMHEAHQAEMQMLADHGVLKPTGMDMAAAKAMQASMGHGMHDMSNTVLVAPGKTAELVWTFPAHMGEPVEFACGVPGHAGAGMVGMFHAPGH</sequence>
<evidence type="ECO:0000313" key="6">
    <source>
        <dbReference type="Proteomes" id="UP000199377"/>
    </source>
</evidence>
<dbReference type="RefSeq" id="WP_092860107.1">
    <property type="nucleotide sequence ID" value="NZ_FOQH01000005.1"/>
</dbReference>
<evidence type="ECO:0000256" key="1">
    <source>
        <dbReference type="ARBA" id="ARBA00022723"/>
    </source>
</evidence>
<dbReference type="Pfam" id="PF00127">
    <property type="entry name" value="Copper-bind"/>
    <property type="match status" value="1"/>
</dbReference>
<dbReference type="GO" id="GO:0009055">
    <property type="term" value="F:electron transfer activity"/>
    <property type="evidence" value="ECO:0007669"/>
    <property type="project" value="InterPro"/>
</dbReference>
<gene>
    <name evidence="5" type="ORF">SAMN05216258_105281</name>
</gene>
<keyword evidence="6" id="KW-1185">Reference proteome</keyword>
<keyword evidence="2" id="KW-0186">Copper</keyword>
<keyword evidence="1" id="KW-0479">Metal-binding</keyword>
<dbReference type="InterPro" id="IPR000923">
    <property type="entry name" value="BlueCu_1"/>
</dbReference>
<dbReference type="Gene3D" id="2.60.40.420">
    <property type="entry name" value="Cupredoxins - blue copper proteins"/>
    <property type="match status" value="1"/>
</dbReference>
<evidence type="ECO:0000256" key="3">
    <source>
        <dbReference type="SAM" id="SignalP"/>
    </source>
</evidence>
<protein>
    <submittedName>
        <fullName evidence="5">Uncharacterized copper-binding protein, cupredoxin-like subfamily</fullName>
    </submittedName>
</protein>
<evidence type="ECO:0000259" key="4">
    <source>
        <dbReference type="Pfam" id="PF00127"/>
    </source>
</evidence>
<feature type="signal peptide" evidence="3">
    <location>
        <begin position="1"/>
        <end position="24"/>
    </location>
</feature>
<feature type="domain" description="Blue (type 1) copper" evidence="4">
    <location>
        <begin position="55"/>
        <end position="174"/>
    </location>
</feature>
<dbReference type="EMBL" id="FOQH01000005">
    <property type="protein sequence ID" value="SFI25508.1"/>
    <property type="molecule type" value="Genomic_DNA"/>
</dbReference>